<dbReference type="InterPro" id="IPR011453">
    <property type="entry name" value="DUF1559"/>
</dbReference>
<dbReference type="Proteomes" id="UP001239462">
    <property type="component" value="Unassembled WGS sequence"/>
</dbReference>
<evidence type="ECO:0000259" key="2">
    <source>
        <dbReference type="Pfam" id="PF07596"/>
    </source>
</evidence>
<dbReference type="Pfam" id="PF07596">
    <property type="entry name" value="SBP_bac_10"/>
    <property type="match status" value="1"/>
</dbReference>
<feature type="transmembrane region" description="Helical" evidence="1">
    <location>
        <begin position="12"/>
        <end position="32"/>
    </location>
</feature>
<keyword evidence="1" id="KW-0812">Transmembrane</keyword>
<evidence type="ECO:0000313" key="4">
    <source>
        <dbReference type="Proteomes" id="UP001239462"/>
    </source>
</evidence>
<proteinExistence type="predicted"/>
<dbReference type="InterPro" id="IPR045584">
    <property type="entry name" value="Pilin-like"/>
</dbReference>
<keyword evidence="4" id="KW-1185">Reference proteome</keyword>
<feature type="domain" description="DUF1559" evidence="2">
    <location>
        <begin position="35"/>
        <end position="342"/>
    </location>
</feature>
<dbReference type="InterPro" id="IPR027558">
    <property type="entry name" value="Pre_pil_HX9DG_C"/>
</dbReference>
<dbReference type="EMBL" id="JASZZN010000014">
    <property type="protein sequence ID" value="MDM4017475.1"/>
    <property type="molecule type" value="Genomic_DNA"/>
</dbReference>
<evidence type="ECO:0000313" key="3">
    <source>
        <dbReference type="EMBL" id="MDM4017475.1"/>
    </source>
</evidence>
<gene>
    <name evidence="3" type="ORF">QTN89_18650</name>
</gene>
<evidence type="ECO:0000256" key="1">
    <source>
        <dbReference type="SAM" id="Phobius"/>
    </source>
</evidence>
<sequence>MRPQAARGLTIVQLLVVLAAIGLVIGLLLPGVRTSREAARRMSCSNNLRQIGLALHNYHSEFKQLPIQMGGTSAVGRNNPGDRDHNGRRLSLFVGLLPFLEQQALYESISKGDAFVPMGPPPWTQSYVPWTTEVPALRCPSDVGSGNPAMGRVNYAACLGDAIENLDTGSAYWDESTAGWIERPAEDVDATGRGVFVPRRAIRFREILDGLSNTIMLGEIITDLGDGDVRGAASLHNAMHAVIDQPIHCEDQRDPERPKFWIDVGKDSHQRFGPPNRRRGYRWADGAALYTGFNTILPPNRELCLGGDDESIGILPSASRHQGGIHVLMADGGCIFMTDSVDCGDLSKGTVTLNGTEDRAPGAGSPYGLFGALGTRQSREVIDEQLNQ</sequence>
<dbReference type="PANTHER" id="PTHR30093">
    <property type="entry name" value="GENERAL SECRETION PATHWAY PROTEIN G"/>
    <property type="match status" value="1"/>
</dbReference>
<dbReference type="SUPFAM" id="SSF54523">
    <property type="entry name" value="Pili subunits"/>
    <property type="match status" value="1"/>
</dbReference>
<keyword evidence="1" id="KW-1133">Transmembrane helix</keyword>
<dbReference type="Gene3D" id="3.30.700.10">
    <property type="entry name" value="Glycoprotein, Type 4 Pilin"/>
    <property type="match status" value="1"/>
</dbReference>
<protein>
    <submittedName>
        <fullName evidence="3">DUF1559 domain-containing protein</fullName>
    </submittedName>
</protein>
<dbReference type="PANTHER" id="PTHR30093:SF2">
    <property type="entry name" value="TYPE II SECRETION SYSTEM PROTEIN H"/>
    <property type="match status" value="1"/>
</dbReference>
<reference evidence="3 4" key="1">
    <citation type="submission" date="2023-06" db="EMBL/GenBank/DDBJ databases">
        <title>Roseiconus lacunae JC819 isolated from Gulf of Mannar region, Tamil Nadu.</title>
        <authorList>
            <person name="Pk S."/>
            <person name="Ch S."/>
            <person name="Ch V.R."/>
        </authorList>
    </citation>
    <scope>NUCLEOTIDE SEQUENCE [LARGE SCALE GENOMIC DNA]</scope>
    <source>
        <strain evidence="3 4">JC819</strain>
    </source>
</reference>
<organism evidence="3 4">
    <name type="scientific">Roseiconus lacunae</name>
    <dbReference type="NCBI Taxonomy" id="2605694"/>
    <lineage>
        <taxon>Bacteria</taxon>
        <taxon>Pseudomonadati</taxon>
        <taxon>Planctomycetota</taxon>
        <taxon>Planctomycetia</taxon>
        <taxon>Pirellulales</taxon>
        <taxon>Pirellulaceae</taxon>
        <taxon>Roseiconus</taxon>
    </lineage>
</organism>
<dbReference type="NCBIfam" id="TIGR04294">
    <property type="entry name" value="pre_pil_HX9DG"/>
    <property type="match status" value="1"/>
</dbReference>
<keyword evidence="1" id="KW-0472">Membrane</keyword>
<accession>A0ABT7PLT2</accession>
<name>A0ABT7PLT2_9BACT</name>
<comment type="caution">
    <text evidence="3">The sequence shown here is derived from an EMBL/GenBank/DDBJ whole genome shotgun (WGS) entry which is preliminary data.</text>
</comment>